<evidence type="ECO:0000313" key="5">
    <source>
        <dbReference type="EMBL" id="MDO1451277.1"/>
    </source>
</evidence>
<gene>
    <name evidence="5" type="ORF">Q0590_33695</name>
</gene>
<dbReference type="PANTHER" id="PTHR43280">
    <property type="entry name" value="ARAC-FAMILY TRANSCRIPTIONAL REGULATOR"/>
    <property type="match status" value="1"/>
</dbReference>
<evidence type="ECO:0000313" key="6">
    <source>
        <dbReference type="Proteomes" id="UP001168528"/>
    </source>
</evidence>
<feature type="domain" description="HTH araC/xylS-type" evidence="4">
    <location>
        <begin position="55"/>
        <end position="158"/>
    </location>
</feature>
<evidence type="ECO:0000256" key="1">
    <source>
        <dbReference type="ARBA" id="ARBA00023015"/>
    </source>
</evidence>
<dbReference type="InterPro" id="IPR018062">
    <property type="entry name" value="HTH_AraC-typ_CS"/>
</dbReference>
<accession>A0ABT8RGQ3</accession>
<dbReference type="PROSITE" id="PS00041">
    <property type="entry name" value="HTH_ARAC_FAMILY_1"/>
    <property type="match status" value="1"/>
</dbReference>
<dbReference type="Proteomes" id="UP001168528">
    <property type="component" value="Unassembled WGS sequence"/>
</dbReference>
<dbReference type="PANTHER" id="PTHR43280:SF2">
    <property type="entry name" value="HTH-TYPE TRANSCRIPTIONAL REGULATOR EXSA"/>
    <property type="match status" value="1"/>
</dbReference>
<dbReference type="SMART" id="SM00342">
    <property type="entry name" value="HTH_ARAC"/>
    <property type="match status" value="1"/>
</dbReference>
<dbReference type="InterPro" id="IPR018060">
    <property type="entry name" value="HTH_AraC"/>
</dbReference>
<reference evidence="5" key="1">
    <citation type="submission" date="2023-07" db="EMBL/GenBank/DDBJ databases">
        <title>The genome sequence of Rhodocytophaga aerolata KACC 12507.</title>
        <authorList>
            <person name="Zhang X."/>
        </authorList>
    </citation>
    <scope>NUCLEOTIDE SEQUENCE</scope>
    <source>
        <strain evidence="5">KACC 12507</strain>
    </source>
</reference>
<comment type="caution">
    <text evidence="5">The sequence shown here is derived from an EMBL/GenBank/DDBJ whole genome shotgun (WGS) entry which is preliminary data.</text>
</comment>
<dbReference type="InterPro" id="IPR009057">
    <property type="entry name" value="Homeodomain-like_sf"/>
</dbReference>
<dbReference type="Pfam" id="PF12833">
    <property type="entry name" value="HTH_18"/>
    <property type="match status" value="1"/>
</dbReference>
<evidence type="ECO:0000256" key="2">
    <source>
        <dbReference type="ARBA" id="ARBA00023125"/>
    </source>
</evidence>
<proteinExistence type="predicted"/>
<dbReference type="Gene3D" id="1.10.10.60">
    <property type="entry name" value="Homeodomain-like"/>
    <property type="match status" value="1"/>
</dbReference>
<name>A0ABT8RGQ3_9BACT</name>
<keyword evidence="3" id="KW-0804">Transcription</keyword>
<dbReference type="EMBL" id="JAUKPO010000051">
    <property type="protein sequence ID" value="MDO1451277.1"/>
    <property type="molecule type" value="Genomic_DNA"/>
</dbReference>
<keyword evidence="6" id="KW-1185">Reference proteome</keyword>
<dbReference type="PROSITE" id="PS01124">
    <property type="entry name" value="HTH_ARAC_FAMILY_2"/>
    <property type="match status" value="1"/>
</dbReference>
<evidence type="ECO:0000259" key="4">
    <source>
        <dbReference type="PROSITE" id="PS01124"/>
    </source>
</evidence>
<dbReference type="SUPFAM" id="SSF46689">
    <property type="entry name" value="Homeodomain-like"/>
    <property type="match status" value="1"/>
</dbReference>
<dbReference type="RefSeq" id="WP_302042076.1">
    <property type="nucleotide sequence ID" value="NZ_JAUKPO010000051.1"/>
</dbReference>
<keyword evidence="2" id="KW-0238">DNA-binding</keyword>
<keyword evidence="1" id="KW-0805">Transcription regulation</keyword>
<organism evidence="5 6">
    <name type="scientific">Rhodocytophaga aerolata</name>
    <dbReference type="NCBI Taxonomy" id="455078"/>
    <lineage>
        <taxon>Bacteria</taxon>
        <taxon>Pseudomonadati</taxon>
        <taxon>Bacteroidota</taxon>
        <taxon>Cytophagia</taxon>
        <taxon>Cytophagales</taxon>
        <taxon>Rhodocytophagaceae</taxon>
        <taxon>Rhodocytophaga</taxon>
    </lineage>
</organism>
<evidence type="ECO:0000256" key="3">
    <source>
        <dbReference type="ARBA" id="ARBA00023163"/>
    </source>
</evidence>
<sequence>MVKDIFLSQNIALRYIKIGEVCYEEKSDTSLEKIEQMLRAQGFEILTAQESTIISQVKQFVENDWVDGSSATGNLACLLPQKLGVDYVLVSRLFYDTEAIKLENYLLAKRIEKARYLVRHTNCSLTEIASKVGYSRVTHLSRDFKAITGMTPSYFKKLQEFSK</sequence>
<protein>
    <submittedName>
        <fullName evidence="5">AraC family transcriptional regulator</fullName>
    </submittedName>
</protein>